<dbReference type="AlphaFoldDB" id="A0A4U7JK73"/>
<dbReference type="GO" id="GO:0005737">
    <property type="term" value="C:cytoplasm"/>
    <property type="evidence" value="ECO:0007669"/>
    <property type="project" value="TreeGrafter"/>
</dbReference>
<comment type="similarity">
    <text evidence="1">Belongs to the acyl coenzyme A hydrolase family.</text>
</comment>
<reference evidence="3 4" key="1">
    <citation type="submission" date="2020-09" db="EMBL/GenBank/DDBJ databases">
        <title>Characterization and genome sequencing of Ruminiclostridium sp. nov. MA18.</title>
        <authorList>
            <person name="Rettenmaier R."/>
            <person name="Kowollik M.-L."/>
            <person name="Liebl W."/>
            <person name="Zverlov V."/>
        </authorList>
    </citation>
    <scope>NUCLEOTIDE SEQUENCE [LARGE SCALE GENOMIC DNA]</scope>
    <source>
        <strain evidence="3 4">MA18</strain>
    </source>
</reference>
<dbReference type="OrthoDB" id="9791628at2"/>
<dbReference type="KEGG" id="rher:EHE19_011070"/>
<dbReference type="PROSITE" id="PS51770">
    <property type="entry name" value="HOTDOG_ACOT"/>
    <property type="match status" value="1"/>
</dbReference>
<dbReference type="EMBL" id="CP061336">
    <property type="protein sequence ID" value="QNU65471.1"/>
    <property type="molecule type" value="Genomic_DNA"/>
</dbReference>
<evidence type="ECO:0000256" key="1">
    <source>
        <dbReference type="ARBA" id="ARBA00010458"/>
    </source>
</evidence>
<sequence>MDKLVYKKVSDSKTEQIQILMPEHINGFNRLFGGKLMEWIDVVAAVVARRHSGCNVTTASVDNLQFKAAAYINSTIFLSGQVTYVGTTSMEVRVTTYVEKLNGVRQMINRAYLVLVALDENDNPVRVPGLILETDEERLEWEAGEKRRELRKQRRLEAY</sequence>
<dbReference type="InterPro" id="IPR040170">
    <property type="entry name" value="Cytosol_ACT"/>
</dbReference>
<evidence type="ECO:0000313" key="3">
    <source>
        <dbReference type="EMBL" id="QNU65471.1"/>
    </source>
</evidence>
<name>A0A4U7JK73_9FIRM</name>
<dbReference type="RefSeq" id="WP_137695881.1">
    <property type="nucleotide sequence ID" value="NZ_CP061336.1"/>
</dbReference>
<dbReference type="Pfam" id="PF03061">
    <property type="entry name" value="4HBT"/>
    <property type="match status" value="1"/>
</dbReference>
<accession>A0A4U7JK73</accession>
<keyword evidence="4" id="KW-1185">Reference proteome</keyword>
<dbReference type="GO" id="GO:0052816">
    <property type="term" value="F:long-chain fatty acyl-CoA hydrolase activity"/>
    <property type="evidence" value="ECO:0007669"/>
    <property type="project" value="TreeGrafter"/>
</dbReference>
<dbReference type="InterPro" id="IPR006683">
    <property type="entry name" value="Thioestr_dom"/>
</dbReference>
<dbReference type="InterPro" id="IPR033120">
    <property type="entry name" value="HOTDOG_ACOT"/>
</dbReference>
<dbReference type="Proteomes" id="UP000306409">
    <property type="component" value="Chromosome"/>
</dbReference>
<dbReference type="Gene3D" id="3.10.129.10">
    <property type="entry name" value="Hotdog Thioesterase"/>
    <property type="match status" value="1"/>
</dbReference>
<protein>
    <submittedName>
        <fullName evidence="3">Acyl-CoA thioesterase</fullName>
    </submittedName>
</protein>
<organism evidence="3 4">
    <name type="scientific">Ruminiclostridium herbifermentans</name>
    <dbReference type="NCBI Taxonomy" id="2488810"/>
    <lineage>
        <taxon>Bacteria</taxon>
        <taxon>Bacillati</taxon>
        <taxon>Bacillota</taxon>
        <taxon>Clostridia</taxon>
        <taxon>Eubacteriales</taxon>
        <taxon>Oscillospiraceae</taxon>
        <taxon>Ruminiclostridium</taxon>
    </lineage>
</organism>
<dbReference type="InterPro" id="IPR029069">
    <property type="entry name" value="HotDog_dom_sf"/>
</dbReference>
<proteinExistence type="inferred from homology"/>
<evidence type="ECO:0000313" key="4">
    <source>
        <dbReference type="Proteomes" id="UP000306409"/>
    </source>
</evidence>
<dbReference type="SUPFAM" id="SSF54637">
    <property type="entry name" value="Thioesterase/thiol ester dehydrase-isomerase"/>
    <property type="match status" value="1"/>
</dbReference>
<keyword evidence="2" id="KW-0378">Hydrolase</keyword>
<dbReference type="GO" id="GO:0006637">
    <property type="term" value="P:acyl-CoA metabolic process"/>
    <property type="evidence" value="ECO:0007669"/>
    <property type="project" value="TreeGrafter"/>
</dbReference>
<gene>
    <name evidence="3" type="ORF">EHE19_011070</name>
</gene>
<evidence type="ECO:0000256" key="2">
    <source>
        <dbReference type="ARBA" id="ARBA00022801"/>
    </source>
</evidence>
<dbReference type="PANTHER" id="PTHR11049">
    <property type="entry name" value="ACYL COENZYME A THIOESTER HYDROLASE"/>
    <property type="match status" value="1"/>
</dbReference>
<dbReference type="CDD" id="cd03442">
    <property type="entry name" value="BFIT_BACH"/>
    <property type="match status" value="1"/>
</dbReference>